<dbReference type="STRING" id="619304.SAMN05421760_105103"/>
<reference evidence="4" key="1">
    <citation type="submission" date="2017-01" db="EMBL/GenBank/DDBJ databases">
        <authorList>
            <person name="Varghese N."/>
            <person name="Submissions S."/>
        </authorList>
    </citation>
    <scope>NUCLEOTIDE SEQUENCE [LARGE SCALE GENOMIC DNA]</scope>
    <source>
        <strain evidence="4">DSM 22306</strain>
    </source>
</reference>
<dbReference type="Gene3D" id="3.40.50.2300">
    <property type="match status" value="1"/>
</dbReference>
<accession>A0A1N7M2D2</accession>
<name>A0A1N7M2D2_9GAMM</name>
<feature type="domain" description="HTH luxR-type" evidence="2">
    <location>
        <begin position="141"/>
        <end position="206"/>
    </location>
</feature>
<dbReference type="AlphaFoldDB" id="A0A1N7M2D2"/>
<dbReference type="RefSeq" id="WP_054340161.1">
    <property type="nucleotide sequence ID" value="NZ_FTOE01000005.1"/>
</dbReference>
<dbReference type="PROSITE" id="PS00622">
    <property type="entry name" value="HTH_LUXR_1"/>
    <property type="match status" value="1"/>
</dbReference>
<gene>
    <name evidence="3" type="ORF">SAMN05421760_105103</name>
</gene>
<dbReference type="SMART" id="SM00421">
    <property type="entry name" value="HTH_LUXR"/>
    <property type="match status" value="1"/>
</dbReference>
<protein>
    <submittedName>
        <fullName evidence="3">Regulatory protein, luxR family</fullName>
    </submittedName>
</protein>
<keyword evidence="1" id="KW-0238">DNA-binding</keyword>
<evidence type="ECO:0000259" key="2">
    <source>
        <dbReference type="PROSITE" id="PS50043"/>
    </source>
</evidence>
<dbReference type="SUPFAM" id="SSF46894">
    <property type="entry name" value="C-terminal effector domain of the bipartite response regulators"/>
    <property type="match status" value="1"/>
</dbReference>
<dbReference type="PROSITE" id="PS50043">
    <property type="entry name" value="HTH_LUXR_2"/>
    <property type="match status" value="1"/>
</dbReference>
<dbReference type="Pfam" id="PF00196">
    <property type="entry name" value="GerE"/>
    <property type="match status" value="1"/>
</dbReference>
<evidence type="ECO:0000256" key="1">
    <source>
        <dbReference type="ARBA" id="ARBA00023125"/>
    </source>
</evidence>
<sequence>MKLYIVSDNKEVKSRWASFAGDNSIEIIDADQLLLQKIDVKGCGLIHVNSIKSNILDLVCSQQMNVQWIALTDNPNDAEGLGFLQQGFRGYINTYVTASIFRELLEVIRRRDIWAGPSITQMLLKQFLVSPDRVAAAPLTLDCEEYSFTTREEEVLDSLITGASNKEIARKLGITERTVKAHVASLLSKTDTKDRLLLILKLAQQTV</sequence>
<dbReference type="GO" id="GO:0006355">
    <property type="term" value="P:regulation of DNA-templated transcription"/>
    <property type="evidence" value="ECO:0007669"/>
    <property type="project" value="InterPro"/>
</dbReference>
<dbReference type="InterPro" id="IPR000792">
    <property type="entry name" value="Tscrpt_reg_LuxR_C"/>
</dbReference>
<dbReference type="GO" id="GO:0003677">
    <property type="term" value="F:DNA binding"/>
    <property type="evidence" value="ECO:0007669"/>
    <property type="project" value="UniProtKB-KW"/>
</dbReference>
<evidence type="ECO:0000313" key="4">
    <source>
        <dbReference type="Proteomes" id="UP000185999"/>
    </source>
</evidence>
<dbReference type="InterPro" id="IPR039420">
    <property type="entry name" value="WalR-like"/>
</dbReference>
<dbReference type="PANTHER" id="PTHR43214">
    <property type="entry name" value="TWO-COMPONENT RESPONSE REGULATOR"/>
    <property type="match status" value="1"/>
</dbReference>
<dbReference type="CDD" id="cd06170">
    <property type="entry name" value="LuxR_C_like"/>
    <property type="match status" value="1"/>
</dbReference>
<keyword evidence="4" id="KW-1185">Reference proteome</keyword>
<proteinExistence type="predicted"/>
<dbReference type="PRINTS" id="PR00038">
    <property type="entry name" value="HTHLUXR"/>
</dbReference>
<dbReference type="EMBL" id="FTOE01000005">
    <property type="protein sequence ID" value="SIS80237.1"/>
    <property type="molecule type" value="Genomic_DNA"/>
</dbReference>
<dbReference type="Proteomes" id="UP000185999">
    <property type="component" value="Unassembled WGS sequence"/>
</dbReference>
<organism evidence="3 4">
    <name type="scientific">Neptunomonas antarctica</name>
    <dbReference type="NCBI Taxonomy" id="619304"/>
    <lineage>
        <taxon>Bacteria</taxon>
        <taxon>Pseudomonadati</taxon>
        <taxon>Pseudomonadota</taxon>
        <taxon>Gammaproteobacteria</taxon>
        <taxon>Oceanospirillales</taxon>
        <taxon>Oceanospirillaceae</taxon>
        <taxon>Neptunomonas</taxon>
    </lineage>
</organism>
<dbReference type="InterPro" id="IPR016032">
    <property type="entry name" value="Sig_transdc_resp-reg_C-effctor"/>
</dbReference>
<evidence type="ECO:0000313" key="3">
    <source>
        <dbReference type="EMBL" id="SIS80237.1"/>
    </source>
</evidence>